<comment type="subcellular location">
    <subcellularLocation>
        <location evidence="2">Nucleus</location>
        <location evidence="2">Nucleolus</location>
    </subcellularLocation>
    <subcellularLocation>
        <location evidence="3">Nucleus</location>
        <location evidence="3">Nucleoplasm</location>
    </subcellularLocation>
</comment>
<reference evidence="18" key="1">
    <citation type="journal article" date="2021" name="Cell">
        <title>Tracing the genetic footprints of vertebrate landing in non-teleost ray-finned fishes.</title>
        <authorList>
            <person name="Bi X."/>
            <person name="Wang K."/>
            <person name="Yang L."/>
            <person name="Pan H."/>
            <person name="Jiang H."/>
            <person name="Wei Q."/>
            <person name="Fang M."/>
            <person name="Yu H."/>
            <person name="Zhu C."/>
            <person name="Cai Y."/>
            <person name="He Y."/>
            <person name="Gan X."/>
            <person name="Zeng H."/>
            <person name="Yu D."/>
            <person name="Zhu Y."/>
            <person name="Jiang H."/>
            <person name="Qiu Q."/>
            <person name="Yang H."/>
            <person name="Zhang Y.E."/>
            <person name="Wang W."/>
            <person name="Zhu M."/>
            <person name="He S."/>
            <person name="Zhang G."/>
        </authorList>
    </citation>
    <scope>NUCLEOTIDE SEQUENCE</scope>
    <source>
        <strain evidence="18">Allg_001</strain>
    </source>
</reference>
<proteinExistence type="inferred from homology"/>
<evidence type="ECO:0000313" key="18">
    <source>
        <dbReference type="EMBL" id="MBN3316505.1"/>
    </source>
</evidence>
<dbReference type="GO" id="GO:1990174">
    <property type="term" value="F:phosphodiesterase decapping endonuclease activity"/>
    <property type="evidence" value="ECO:0007669"/>
    <property type="project" value="TreeGrafter"/>
</dbReference>
<evidence type="ECO:0000256" key="1">
    <source>
        <dbReference type="ARBA" id="ARBA00001941"/>
    </source>
</evidence>
<keyword evidence="4" id="KW-0694">RNA-binding</keyword>
<comment type="caution">
    <text evidence="18">The sequence shown here is derived from an EMBL/GenBank/DDBJ whole genome shotgun (WGS) entry which is preliminary data.</text>
</comment>
<evidence type="ECO:0000256" key="3">
    <source>
        <dbReference type="ARBA" id="ARBA00004642"/>
    </source>
</evidence>
<comment type="catalytic activity">
    <reaction evidence="14">
        <text>a 5'-end (N(7)-methyl 5'-triphosphoguanosine)-ribonucleoside in mRNA + H2O = N(7)-methyl-GDP + a 5'-end phospho-ribonucleoside in mRNA + 2 H(+)</text>
        <dbReference type="Rhea" id="RHEA:67484"/>
        <dbReference type="Rhea" id="RHEA-COMP:15692"/>
        <dbReference type="Rhea" id="RHEA-COMP:17167"/>
        <dbReference type="ChEBI" id="CHEBI:15377"/>
        <dbReference type="ChEBI" id="CHEBI:15378"/>
        <dbReference type="ChEBI" id="CHEBI:63714"/>
        <dbReference type="ChEBI" id="CHEBI:138282"/>
        <dbReference type="ChEBI" id="CHEBI:156461"/>
        <dbReference type="EC" id="3.6.1.62"/>
    </reaction>
    <physiologicalReaction direction="left-to-right" evidence="14">
        <dbReference type="Rhea" id="RHEA:67485"/>
    </physiologicalReaction>
</comment>
<dbReference type="Gene3D" id="3.90.79.10">
    <property type="entry name" value="Nucleoside Triphosphate Pyrophosphohydrolase"/>
    <property type="match status" value="1"/>
</dbReference>
<evidence type="ECO:0000256" key="5">
    <source>
        <dbReference type="ARBA" id="ARBA00023080"/>
    </source>
</evidence>
<dbReference type="PROSITE" id="PS51462">
    <property type="entry name" value="NUDIX"/>
    <property type="match status" value="1"/>
</dbReference>
<dbReference type="GO" id="GO:0016077">
    <property type="term" value="P:sno(s)RNA catabolic process"/>
    <property type="evidence" value="ECO:0007669"/>
    <property type="project" value="TreeGrafter"/>
</dbReference>
<evidence type="ECO:0000256" key="2">
    <source>
        <dbReference type="ARBA" id="ARBA00004604"/>
    </source>
</evidence>
<comment type="similarity">
    <text evidence="7">Belongs to the Nudix hydrolase family. NUDT16 subfamily.</text>
</comment>
<evidence type="ECO:0000256" key="13">
    <source>
        <dbReference type="ARBA" id="ARBA00043162"/>
    </source>
</evidence>
<evidence type="ECO:0000256" key="10">
    <source>
        <dbReference type="ARBA" id="ARBA00041450"/>
    </source>
</evidence>
<evidence type="ECO:0000259" key="17">
    <source>
        <dbReference type="PROSITE" id="PS51462"/>
    </source>
</evidence>
<dbReference type="GO" id="GO:0009117">
    <property type="term" value="P:nucleotide metabolic process"/>
    <property type="evidence" value="ECO:0007669"/>
    <property type="project" value="UniProtKB-KW"/>
</dbReference>
<evidence type="ECO:0000256" key="8">
    <source>
        <dbReference type="ARBA" id="ARBA00038899"/>
    </source>
</evidence>
<keyword evidence="19" id="KW-1185">Reference proteome</keyword>
<dbReference type="InterPro" id="IPR054754">
    <property type="entry name" value="NudT16"/>
</dbReference>
<feature type="non-terminal residue" evidence="18">
    <location>
        <position position="1"/>
    </location>
</feature>
<dbReference type="GO" id="GO:0005654">
    <property type="term" value="C:nucleoplasm"/>
    <property type="evidence" value="ECO:0007669"/>
    <property type="project" value="UniProtKB-SubCell"/>
</dbReference>
<dbReference type="GO" id="GO:0005730">
    <property type="term" value="C:nucleolus"/>
    <property type="evidence" value="ECO:0007669"/>
    <property type="project" value="UniProtKB-SubCell"/>
</dbReference>
<dbReference type="Proteomes" id="UP000736164">
    <property type="component" value="Unassembled WGS sequence"/>
</dbReference>
<comment type="cofactor">
    <cofactor evidence="1">
        <name>Co(2+)</name>
        <dbReference type="ChEBI" id="CHEBI:48828"/>
    </cofactor>
</comment>
<dbReference type="AlphaFoldDB" id="A0A8J7NNL4"/>
<dbReference type="InterPro" id="IPR015797">
    <property type="entry name" value="NUDIX_hydrolase-like_dom_sf"/>
</dbReference>
<sequence length="146" mass="16048">MQMRFDGRLGFPGGFVMPASETLEEGLCRELAEELGSAVGVAEEDHHSSHAHETQKLVTHFYTKRLSLEELRAVERGALSAKDHGLEVMGLVRVPLFTLRDGVGGLPAFLSNNFIADARGQLVDALRSLELVREDWLASALQKSPH</sequence>
<evidence type="ECO:0000256" key="4">
    <source>
        <dbReference type="ARBA" id="ARBA00022884"/>
    </source>
</evidence>
<evidence type="ECO:0000256" key="9">
    <source>
        <dbReference type="ARBA" id="ARBA00039871"/>
    </source>
</evidence>
<dbReference type="PANTHER" id="PTHR31699">
    <property type="entry name" value="NUDIX T16 FAMILY MEMBER"/>
    <property type="match status" value="1"/>
</dbReference>
<organism evidence="18 19">
    <name type="scientific">Atractosteus spatula</name>
    <name type="common">Alligator gar</name>
    <name type="synonym">Lepisosteus spatula</name>
    <dbReference type="NCBI Taxonomy" id="7917"/>
    <lineage>
        <taxon>Eukaryota</taxon>
        <taxon>Metazoa</taxon>
        <taxon>Chordata</taxon>
        <taxon>Craniata</taxon>
        <taxon>Vertebrata</taxon>
        <taxon>Euteleostomi</taxon>
        <taxon>Actinopterygii</taxon>
        <taxon>Neopterygii</taxon>
        <taxon>Holostei</taxon>
        <taxon>Semionotiformes</taxon>
        <taxon>Lepisosteidae</taxon>
        <taxon>Atractosteus</taxon>
    </lineage>
</organism>
<evidence type="ECO:0000313" key="19">
    <source>
        <dbReference type="Proteomes" id="UP000736164"/>
    </source>
</evidence>
<evidence type="ECO:0000256" key="14">
    <source>
        <dbReference type="ARBA" id="ARBA00047661"/>
    </source>
</evidence>
<dbReference type="SUPFAM" id="SSF55811">
    <property type="entry name" value="Nudix"/>
    <property type="match status" value="1"/>
</dbReference>
<evidence type="ECO:0000256" key="12">
    <source>
        <dbReference type="ARBA" id="ARBA00042015"/>
    </source>
</evidence>
<comment type="catalytic activity">
    <reaction evidence="15">
        <text>IDP + H2O = IMP + phosphate + H(+)</text>
        <dbReference type="Rhea" id="RHEA:35207"/>
        <dbReference type="ChEBI" id="CHEBI:15377"/>
        <dbReference type="ChEBI" id="CHEBI:15378"/>
        <dbReference type="ChEBI" id="CHEBI:43474"/>
        <dbReference type="ChEBI" id="CHEBI:58053"/>
        <dbReference type="ChEBI" id="CHEBI:58280"/>
        <dbReference type="EC" id="3.6.1.64"/>
    </reaction>
    <physiologicalReaction direction="left-to-right" evidence="15">
        <dbReference type="Rhea" id="RHEA:35208"/>
    </physiologicalReaction>
</comment>
<dbReference type="Pfam" id="PF22327">
    <property type="entry name" value="Nudt16-like"/>
    <property type="match status" value="1"/>
</dbReference>
<feature type="domain" description="Nudix hydrolase" evidence="17">
    <location>
        <begin position="1"/>
        <end position="123"/>
    </location>
</feature>
<dbReference type="GO" id="GO:0006402">
    <property type="term" value="P:mRNA catabolic process"/>
    <property type="evidence" value="ECO:0007669"/>
    <property type="project" value="TreeGrafter"/>
</dbReference>
<evidence type="ECO:0000256" key="11">
    <source>
        <dbReference type="ARBA" id="ARBA00041656"/>
    </source>
</evidence>
<dbReference type="InterPro" id="IPR000086">
    <property type="entry name" value="NUDIX_hydrolase_dom"/>
</dbReference>
<dbReference type="GO" id="GO:1990003">
    <property type="term" value="F:IDP phosphatase activity"/>
    <property type="evidence" value="ECO:0007669"/>
    <property type="project" value="UniProtKB-EC"/>
</dbReference>
<dbReference type="GO" id="GO:0140933">
    <property type="term" value="F:5'-(N(7)-methylguanosine 5'-triphospho)-[mRNA] hydrolase activity"/>
    <property type="evidence" value="ECO:0007669"/>
    <property type="project" value="UniProtKB-EC"/>
</dbReference>
<dbReference type="EMBL" id="JAAWVO010030115">
    <property type="protein sequence ID" value="MBN3316505.1"/>
    <property type="molecule type" value="Genomic_DNA"/>
</dbReference>
<protein>
    <recommendedName>
        <fullName evidence="9">U8 snoRNA-decapping enzyme</fullName>
        <ecNumber evidence="8">3.6.1.64</ecNumber>
    </recommendedName>
    <alternativeName>
        <fullName evidence="12">IDP phosphatase</fullName>
    </alternativeName>
    <alternativeName>
        <fullName evidence="10">Inosine diphosphate phosphatase</fullName>
    </alternativeName>
    <alternativeName>
        <fullName evidence="11">Nucleoside diphosphate-linked moiety X motif 16</fullName>
    </alternativeName>
    <alternativeName>
        <fullName evidence="13">m7GpppN-mRNA hydrolase</fullName>
    </alternativeName>
</protein>
<evidence type="ECO:0000256" key="15">
    <source>
        <dbReference type="ARBA" id="ARBA00047875"/>
    </source>
</evidence>
<dbReference type="PANTHER" id="PTHR31699:SF1">
    <property type="entry name" value="U8 SNORNA-DECAPPING ENZYME"/>
    <property type="match status" value="1"/>
</dbReference>
<keyword evidence="5" id="KW-0546">Nucleotide metabolism</keyword>
<dbReference type="GO" id="GO:0030515">
    <property type="term" value="F:snoRNA binding"/>
    <property type="evidence" value="ECO:0007669"/>
    <property type="project" value="TreeGrafter"/>
</dbReference>
<gene>
    <name evidence="18" type="primary">Nudt16</name>
    <name evidence="18" type="ORF">GTO95_0006402</name>
</gene>
<keyword evidence="6" id="KW-0539">Nucleus</keyword>
<comment type="catalytic activity">
    <reaction evidence="16">
        <text>dIDP + H2O = dIMP + phosphate + H(+)</text>
        <dbReference type="Rhea" id="RHEA:35211"/>
        <dbReference type="ChEBI" id="CHEBI:15377"/>
        <dbReference type="ChEBI" id="CHEBI:15378"/>
        <dbReference type="ChEBI" id="CHEBI:43474"/>
        <dbReference type="ChEBI" id="CHEBI:61194"/>
        <dbReference type="ChEBI" id="CHEBI:62286"/>
        <dbReference type="EC" id="3.6.1.64"/>
    </reaction>
    <physiologicalReaction direction="left-to-right" evidence="16">
        <dbReference type="Rhea" id="RHEA:35212"/>
    </physiologicalReaction>
</comment>
<evidence type="ECO:0000256" key="16">
    <source>
        <dbReference type="ARBA" id="ARBA00048945"/>
    </source>
</evidence>
<feature type="non-terminal residue" evidence="18">
    <location>
        <position position="146"/>
    </location>
</feature>
<evidence type="ECO:0000256" key="7">
    <source>
        <dbReference type="ARBA" id="ARBA00038173"/>
    </source>
</evidence>
<evidence type="ECO:0000256" key="6">
    <source>
        <dbReference type="ARBA" id="ARBA00023242"/>
    </source>
</evidence>
<accession>A0A8J7NNL4</accession>
<dbReference type="EC" id="3.6.1.64" evidence="8"/>
<name>A0A8J7NNL4_ATRSP</name>